<dbReference type="Gene3D" id="1.10.3470.10">
    <property type="entry name" value="ABC transporter involved in vitamin B12 uptake, BtuC"/>
    <property type="match status" value="1"/>
</dbReference>
<dbReference type="AlphaFoldDB" id="A0A4R3MIZ8"/>
<evidence type="ECO:0000256" key="8">
    <source>
        <dbReference type="SAM" id="Phobius"/>
    </source>
</evidence>
<dbReference type="PANTHER" id="PTHR30472">
    <property type="entry name" value="FERRIC ENTEROBACTIN TRANSPORT SYSTEM PERMEASE PROTEIN"/>
    <property type="match status" value="1"/>
</dbReference>
<keyword evidence="7 8" id="KW-0472">Membrane</keyword>
<name>A0A4R3MIZ8_9FIRM</name>
<dbReference type="GO" id="GO:0005886">
    <property type="term" value="C:plasma membrane"/>
    <property type="evidence" value="ECO:0007669"/>
    <property type="project" value="UniProtKB-SubCell"/>
</dbReference>
<feature type="transmembrane region" description="Helical" evidence="8">
    <location>
        <begin position="320"/>
        <end position="339"/>
    </location>
</feature>
<evidence type="ECO:0000256" key="5">
    <source>
        <dbReference type="ARBA" id="ARBA00022692"/>
    </source>
</evidence>
<feature type="transmembrane region" description="Helical" evidence="8">
    <location>
        <begin position="204"/>
        <end position="223"/>
    </location>
</feature>
<dbReference type="SUPFAM" id="SSF81345">
    <property type="entry name" value="ABC transporter involved in vitamin B12 uptake, BtuC"/>
    <property type="match status" value="1"/>
</dbReference>
<evidence type="ECO:0000256" key="4">
    <source>
        <dbReference type="ARBA" id="ARBA00022475"/>
    </source>
</evidence>
<feature type="transmembrane region" description="Helical" evidence="8">
    <location>
        <begin position="127"/>
        <end position="148"/>
    </location>
</feature>
<gene>
    <name evidence="9" type="ORF">EDC18_10897</name>
</gene>
<dbReference type="FunFam" id="1.10.3470.10:FF:000001">
    <property type="entry name" value="Vitamin B12 ABC transporter permease BtuC"/>
    <property type="match status" value="1"/>
</dbReference>
<dbReference type="PANTHER" id="PTHR30472:SF25">
    <property type="entry name" value="ABC TRANSPORTER PERMEASE PROTEIN MJ0876-RELATED"/>
    <property type="match status" value="1"/>
</dbReference>
<dbReference type="InterPro" id="IPR000522">
    <property type="entry name" value="ABC_transptr_permease_BtuC"/>
</dbReference>
<evidence type="ECO:0000256" key="7">
    <source>
        <dbReference type="ARBA" id="ARBA00023136"/>
    </source>
</evidence>
<feature type="transmembrane region" description="Helical" evidence="8">
    <location>
        <begin position="292"/>
        <end position="314"/>
    </location>
</feature>
<evidence type="ECO:0000256" key="3">
    <source>
        <dbReference type="ARBA" id="ARBA00022448"/>
    </source>
</evidence>
<feature type="transmembrane region" description="Helical" evidence="8">
    <location>
        <begin position="101"/>
        <end position="120"/>
    </location>
</feature>
<dbReference type="Pfam" id="PF01032">
    <property type="entry name" value="FecCD"/>
    <property type="match status" value="1"/>
</dbReference>
<dbReference type="GO" id="GO:0022857">
    <property type="term" value="F:transmembrane transporter activity"/>
    <property type="evidence" value="ECO:0007669"/>
    <property type="project" value="InterPro"/>
</dbReference>
<accession>A0A4R3MIZ8</accession>
<evidence type="ECO:0000313" key="10">
    <source>
        <dbReference type="Proteomes" id="UP000294902"/>
    </source>
</evidence>
<evidence type="ECO:0000256" key="6">
    <source>
        <dbReference type="ARBA" id="ARBA00022989"/>
    </source>
</evidence>
<evidence type="ECO:0000256" key="2">
    <source>
        <dbReference type="ARBA" id="ARBA00007935"/>
    </source>
</evidence>
<keyword evidence="6 8" id="KW-1133">Transmembrane helix</keyword>
<dbReference type="RefSeq" id="WP_207669203.1">
    <property type="nucleotide sequence ID" value="NZ_SMAL01000008.1"/>
</dbReference>
<comment type="subcellular location">
    <subcellularLocation>
        <location evidence="1">Cell membrane</location>
        <topology evidence="1">Multi-pass membrane protein</topology>
    </subcellularLocation>
</comment>
<feature type="transmembrane region" description="Helical" evidence="8">
    <location>
        <begin position="252"/>
        <end position="280"/>
    </location>
</feature>
<reference evidence="9 10" key="1">
    <citation type="submission" date="2019-03" db="EMBL/GenBank/DDBJ databases">
        <title>Genomic Encyclopedia of Type Strains, Phase IV (KMG-IV): sequencing the most valuable type-strain genomes for metagenomic binning, comparative biology and taxonomic classification.</title>
        <authorList>
            <person name="Goeker M."/>
        </authorList>
    </citation>
    <scope>NUCLEOTIDE SEQUENCE [LARGE SCALE GENOMIC DNA]</scope>
    <source>
        <strain evidence="9 10">DSM 24629</strain>
    </source>
</reference>
<keyword evidence="3" id="KW-0813">Transport</keyword>
<organism evidence="9 10">
    <name type="scientific">Natranaerovirga pectinivora</name>
    <dbReference type="NCBI Taxonomy" id="682400"/>
    <lineage>
        <taxon>Bacteria</taxon>
        <taxon>Bacillati</taxon>
        <taxon>Bacillota</taxon>
        <taxon>Clostridia</taxon>
        <taxon>Lachnospirales</taxon>
        <taxon>Natranaerovirgaceae</taxon>
        <taxon>Natranaerovirga</taxon>
    </lineage>
</organism>
<keyword evidence="4" id="KW-1003">Cell membrane</keyword>
<comment type="caution">
    <text evidence="9">The sequence shown here is derived from an EMBL/GenBank/DDBJ whole genome shotgun (WGS) entry which is preliminary data.</text>
</comment>
<sequence length="346" mass="37588">MKNKGYKSKFILTLVVLVLTITVAGTLGSANINFLNFFRIIGSRVPYLKNFIDISHIPDSHFTIVMNLRMPRIILALFGGAGLACAGAIFQGVFANPMAEPYLLGVSSGAAMGATIAAILNTHIRFLGFGAMGLFAFAGSLLVMFLIFSLSRIKGQSSVSILLLAGLAINSFFGSMISLIMMFNQDKVEEVYFWTMGSFRNATWEKVLIVGMVVILMTLYSFYYSKDLDLIMIGDEQAKSLGVHVDQVKKNLLVAASLVAAIIVASSGIIGFVGLIIPHMARFISGPSHKKLLPLSVVFGGVFMIICDTIARSVLPNKELTTGVITSLFGVPFFLWLLYKNRKTVA</sequence>
<dbReference type="EMBL" id="SMAL01000008">
    <property type="protein sequence ID" value="TCT13860.1"/>
    <property type="molecule type" value="Genomic_DNA"/>
</dbReference>
<evidence type="ECO:0000313" key="9">
    <source>
        <dbReference type="EMBL" id="TCT13860.1"/>
    </source>
</evidence>
<dbReference type="InterPro" id="IPR037294">
    <property type="entry name" value="ABC_BtuC-like"/>
</dbReference>
<proteinExistence type="inferred from homology"/>
<dbReference type="GO" id="GO:0033214">
    <property type="term" value="P:siderophore-iron import into cell"/>
    <property type="evidence" value="ECO:0007669"/>
    <property type="project" value="TreeGrafter"/>
</dbReference>
<comment type="similarity">
    <text evidence="2">Belongs to the binding-protein-dependent transport system permease family. FecCD subfamily.</text>
</comment>
<feature type="transmembrane region" description="Helical" evidence="8">
    <location>
        <begin position="73"/>
        <end position="95"/>
    </location>
</feature>
<dbReference type="Proteomes" id="UP000294902">
    <property type="component" value="Unassembled WGS sequence"/>
</dbReference>
<protein>
    <submittedName>
        <fullName evidence="9">Iron complex transport system permease protein</fullName>
    </submittedName>
</protein>
<dbReference type="CDD" id="cd06550">
    <property type="entry name" value="TM_ABC_iron-siderophores_like"/>
    <property type="match status" value="1"/>
</dbReference>
<keyword evidence="10" id="KW-1185">Reference proteome</keyword>
<evidence type="ECO:0000256" key="1">
    <source>
        <dbReference type="ARBA" id="ARBA00004651"/>
    </source>
</evidence>
<keyword evidence="5 8" id="KW-0812">Transmembrane</keyword>
<feature type="transmembrane region" description="Helical" evidence="8">
    <location>
        <begin position="160"/>
        <end position="183"/>
    </location>
</feature>